<reference evidence="2" key="1">
    <citation type="submission" date="2018-05" db="EMBL/GenBank/DDBJ databases">
        <authorList>
            <person name="Lanie J.A."/>
            <person name="Ng W.-L."/>
            <person name="Kazmierczak K.M."/>
            <person name="Andrzejewski T.M."/>
            <person name="Davidsen T.M."/>
            <person name="Wayne K.J."/>
            <person name="Tettelin H."/>
            <person name="Glass J.I."/>
            <person name="Rusch D."/>
            <person name="Podicherti R."/>
            <person name="Tsui H.-C.T."/>
            <person name="Winkler M.E."/>
        </authorList>
    </citation>
    <scope>NUCLEOTIDE SEQUENCE</scope>
</reference>
<feature type="transmembrane region" description="Helical" evidence="1">
    <location>
        <begin position="32"/>
        <end position="53"/>
    </location>
</feature>
<feature type="transmembrane region" description="Helical" evidence="1">
    <location>
        <begin position="7"/>
        <end position="26"/>
    </location>
</feature>
<evidence type="ECO:0000313" key="2">
    <source>
        <dbReference type="EMBL" id="SUZ64377.1"/>
    </source>
</evidence>
<evidence type="ECO:0000256" key="1">
    <source>
        <dbReference type="SAM" id="Phobius"/>
    </source>
</evidence>
<gene>
    <name evidence="2" type="ORF">METZ01_LOCUS17231</name>
</gene>
<keyword evidence="1" id="KW-0812">Transmembrane</keyword>
<dbReference type="AlphaFoldDB" id="A0A381PDR8"/>
<accession>A0A381PDR8</accession>
<proteinExistence type="predicted"/>
<protein>
    <submittedName>
        <fullName evidence="2">Uncharacterized protein</fullName>
    </submittedName>
</protein>
<name>A0A381PDR8_9ZZZZ</name>
<keyword evidence="1" id="KW-1133">Transmembrane helix</keyword>
<sequence>MNNTGIFLLIGGWISLTSWGIFQGVLESDSPVLTISVAAVWLGILILLVRALIQRREESKTDPYKHVEK</sequence>
<organism evidence="2">
    <name type="scientific">marine metagenome</name>
    <dbReference type="NCBI Taxonomy" id="408172"/>
    <lineage>
        <taxon>unclassified sequences</taxon>
        <taxon>metagenomes</taxon>
        <taxon>ecological metagenomes</taxon>
    </lineage>
</organism>
<dbReference type="EMBL" id="UINC01000932">
    <property type="protein sequence ID" value="SUZ64377.1"/>
    <property type="molecule type" value="Genomic_DNA"/>
</dbReference>
<keyword evidence="1" id="KW-0472">Membrane</keyword>